<feature type="binding site" evidence="7">
    <location>
        <position position="384"/>
    </location>
    <ligand>
        <name>phosphoenolpyruvate</name>
        <dbReference type="ChEBI" id="CHEBI:58702"/>
    </ligand>
</feature>
<feature type="binding site" evidence="7">
    <location>
        <position position="167"/>
    </location>
    <ligand>
        <name>phosphoenolpyruvate</name>
        <dbReference type="ChEBI" id="CHEBI:58702"/>
    </ligand>
</feature>
<dbReference type="GO" id="GO:0009073">
    <property type="term" value="P:aromatic amino acid family biosynthetic process"/>
    <property type="evidence" value="ECO:0007669"/>
    <property type="project" value="UniProtKB-KW"/>
</dbReference>
<feature type="binding site" evidence="7">
    <location>
        <position position="409"/>
    </location>
    <ligand>
        <name>phosphoenolpyruvate</name>
        <dbReference type="ChEBI" id="CHEBI:58702"/>
    </ligand>
</feature>
<dbReference type="RefSeq" id="WP_125227233.1">
    <property type="nucleotide sequence ID" value="NZ_RQYT01000005.1"/>
</dbReference>
<dbReference type="InterPro" id="IPR001986">
    <property type="entry name" value="Enolpyruvate_Tfrase_dom"/>
</dbReference>
<comment type="caution">
    <text evidence="10">The sequence shown here is derived from an EMBL/GenBank/DDBJ whole genome shotgun (WGS) entry which is preliminary data.</text>
</comment>
<keyword evidence="4 7" id="KW-0808">Transferase</keyword>
<comment type="subcellular location">
    <subcellularLocation>
        <location evidence="7">Cytoplasm</location>
    </subcellularLocation>
</comment>
<dbReference type="GO" id="GO:0008652">
    <property type="term" value="P:amino acid biosynthetic process"/>
    <property type="evidence" value="ECO:0007669"/>
    <property type="project" value="UniProtKB-KW"/>
</dbReference>
<feature type="binding site" evidence="7">
    <location>
        <position position="122"/>
    </location>
    <ligand>
        <name>phosphoenolpyruvate</name>
        <dbReference type="ChEBI" id="CHEBI:58702"/>
    </ligand>
</feature>
<feature type="binding site" evidence="7">
    <location>
        <position position="194"/>
    </location>
    <ligand>
        <name>3-phosphoshikimate</name>
        <dbReference type="ChEBI" id="CHEBI:145989"/>
    </ligand>
</feature>
<name>A0A3P1WZ01_9ACTN</name>
<dbReference type="NCBIfam" id="TIGR01356">
    <property type="entry name" value="aroA"/>
    <property type="match status" value="1"/>
</dbReference>
<feature type="region of interest" description="Disordered" evidence="8">
    <location>
        <begin position="1"/>
        <end position="22"/>
    </location>
</feature>
<evidence type="ECO:0000256" key="2">
    <source>
        <dbReference type="ARBA" id="ARBA00009948"/>
    </source>
</evidence>
<dbReference type="EC" id="2.5.1.19" evidence="7"/>
<feature type="binding site" evidence="7">
    <location>
        <position position="94"/>
    </location>
    <ligand>
        <name>phosphoenolpyruvate</name>
        <dbReference type="ChEBI" id="CHEBI:58702"/>
    </ligand>
</feature>
<feature type="binding site" evidence="7">
    <location>
        <position position="23"/>
    </location>
    <ligand>
        <name>3-phosphoshikimate</name>
        <dbReference type="ChEBI" id="CHEBI:145989"/>
    </ligand>
</feature>
<feature type="binding site" evidence="7">
    <location>
        <position position="340"/>
    </location>
    <ligand>
        <name>phosphoenolpyruvate</name>
        <dbReference type="ChEBI" id="CHEBI:58702"/>
    </ligand>
</feature>
<dbReference type="InterPro" id="IPR006264">
    <property type="entry name" value="EPSP_synthase"/>
</dbReference>
<feature type="binding site" evidence="7">
    <location>
        <position position="166"/>
    </location>
    <ligand>
        <name>3-phosphoshikimate</name>
        <dbReference type="ChEBI" id="CHEBI:145989"/>
    </ligand>
</feature>
<protein>
    <recommendedName>
        <fullName evidence="7">3-phosphoshikimate 1-carboxyvinyltransferase</fullName>
        <ecNumber evidence="7">2.5.1.19</ecNumber>
    </recommendedName>
    <alternativeName>
        <fullName evidence="7">5-enolpyruvylshikimate-3-phosphate synthase</fullName>
        <shortName evidence="7">EPSP synthase</shortName>
        <shortName evidence="7">EPSPS</shortName>
    </alternativeName>
</protein>
<evidence type="ECO:0000259" key="9">
    <source>
        <dbReference type="Pfam" id="PF00275"/>
    </source>
</evidence>
<dbReference type="GO" id="GO:0009423">
    <property type="term" value="P:chorismate biosynthetic process"/>
    <property type="evidence" value="ECO:0007669"/>
    <property type="project" value="UniProtKB-UniRule"/>
</dbReference>
<feature type="compositionally biased region" description="Low complexity" evidence="8">
    <location>
        <begin position="7"/>
        <end position="21"/>
    </location>
</feature>
<evidence type="ECO:0000256" key="1">
    <source>
        <dbReference type="ARBA" id="ARBA00004811"/>
    </source>
</evidence>
<evidence type="ECO:0000313" key="11">
    <source>
        <dbReference type="Proteomes" id="UP000280935"/>
    </source>
</evidence>
<feature type="binding site" evidence="7">
    <location>
        <position position="24"/>
    </location>
    <ligand>
        <name>3-phosphoshikimate</name>
        <dbReference type="ChEBI" id="CHEBI:145989"/>
    </ligand>
</feature>
<organism evidence="10 11">
    <name type="scientific">Arachnia propionica</name>
    <dbReference type="NCBI Taxonomy" id="1750"/>
    <lineage>
        <taxon>Bacteria</taxon>
        <taxon>Bacillati</taxon>
        <taxon>Actinomycetota</taxon>
        <taxon>Actinomycetes</taxon>
        <taxon>Propionibacteriales</taxon>
        <taxon>Propionibacteriaceae</taxon>
        <taxon>Arachnia</taxon>
    </lineage>
</organism>
<evidence type="ECO:0000256" key="6">
    <source>
        <dbReference type="ARBA" id="ARBA00044633"/>
    </source>
</evidence>
<feature type="binding site" evidence="7">
    <location>
        <position position="165"/>
    </location>
    <ligand>
        <name>3-phosphoshikimate</name>
        <dbReference type="ChEBI" id="CHEBI:145989"/>
    </ligand>
</feature>
<evidence type="ECO:0000313" key="10">
    <source>
        <dbReference type="EMBL" id="RRD50630.1"/>
    </source>
</evidence>
<dbReference type="GO" id="GO:0003866">
    <property type="term" value="F:3-phosphoshikimate 1-carboxyvinyltransferase activity"/>
    <property type="evidence" value="ECO:0007669"/>
    <property type="project" value="UniProtKB-UniRule"/>
</dbReference>
<reference evidence="10 11" key="1">
    <citation type="submission" date="2018-11" db="EMBL/GenBank/DDBJ databases">
        <title>Genomes From Bacteria Associated with the Canine Oral Cavity: a Test Case for Automated Genome-Based Taxonomic Assignment.</title>
        <authorList>
            <person name="Coil D.A."/>
            <person name="Jospin G."/>
            <person name="Darling A.E."/>
            <person name="Wallis C."/>
            <person name="Davis I.J."/>
            <person name="Harris S."/>
            <person name="Eisen J.A."/>
            <person name="Holcombe L.J."/>
            <person name="O'Flynn C."/>
        </authorList>
    </citation>
    <scope>NUCLEOTIDE SEQUENCE [LARGE SCALE GENOMIC DNA]</scope>
    <source>
        <strain evidence="10 11">OH2822_COT-296</strain>
    </source>
</reference>
<dbReference type="CDD" id="cd01556">
    <property type="entry name" value="EPSP_synthase"/>
    <property type="match status" value="1"/>
</dbReference>
<dbReference type="InterPro" id="IPR036968">
    <property type="entry name" value="Enolpyruvate_Tfrase_sf"/>
</dbReference>
<keyword evidence="3 7" id="KW-0028">Amino-acid biosynthesis</keyword>
<dbReference type="PROSITE" id="PS00104">
    <property type="entry name" value="EPSP_SYNTHASE_1"/>
    <property type="match status" value="1"/>
</dbReference>
<dbReference type="InterPro" id="IPR023193">
    <property type="entry name" value="EPSP_synthase_CS"/>
</dbReference>
<dbReference type="Gene3D" id="3.65.10.10">
    <property type="entry name" value="Enolpyruvate transferase domain"/>
    <property type="match status" value="2"/>
</dbReference>
<dbReference type="Pfam" id="PF00275">
    <property type="entry name" value="EPSP_synthase"/>
    <property type="match status" value="1"/>
</dbReference>
<evidence type="ECO:0000256" key="5">
    <source>
        <dbReference type="ARBA" id="ARBA00023141"/>
    </source>
</evidence>
<sequence length="424" mass="44323">MIPAALPTPGVPVRGGVEVPGSKSETNRALVLAALADGPATVVGALVSRDSTLMIDALRALGVAIDATDDGSLRVCPPPRFTAAPDGIDCGLAGTVMRFVPPLAALADGVTRFTGDPHASLRPMAGLLDGLRQLGVCVDGDGLPFSIGPGTPRCGDEIVIDSSPSSQFLSGLILIGCRIPGGLRIRHEGDSVPSRPHIAMTVEMLRSRGVDVIEHDSMAWEVREGVVRAHDTVIEPDLTNAAAFLAAAAVTGGRVRVPRWPRHSLQPGALFLDVATGMGCEVIAEADAVTLQGPRRLRGIEVDLHAASELTPVVAALAATAEGITRITGVAHIRGHETDRLRALATELNRLGVSATELPDGLEIEGSPLRETDPVELSTYADHRMAHFAAVVALTRTGVRVDDIGCVSKTMPDFMTRWTGLVDA</sequence>
<feature type="binding site" evidence="7">
    <location>
        <position position="309"/>
    </location>
    <ligand>
        <name>3-phosphoshikimate</name>
        <dbReference type="ChEBI" id="CHEBI:145989"/>
    </ligand>
</feature>
<feature type="active site" description="Proton acceptor" evidence="7">
    <location>
        <position position="309"/>
    </location>
</feature>
<accession>A0A3P1WZ01</accession>
<dbReference type="PANTHER" id="PTHR21090">
    <property type="entry name" value="AROM/DEHYDROQUINATE SYNTHASE"/>
    <property type="match status" value="1"/>
</dbReference>
<feature type="binding site" evidence="7">
    <location>
        <position position="167"/>
    </location>
    <ligand>
        <name>3-phosphoshikimate</name>
        <dbReference type="ChEBI" id="CHEBI:145989"/>
    </ligand>
</feature>
<dbReference type="EMBL" id="RQYT01000005">
    <property type="protein sequence ID" value="RRD50630.1"/>
    <property type="molecule type" value="Genomic_DNA"/>
</dbReference>
<comment type="pathway">
    <text evidence="1 7">Metabolic intermediate biosynthesis; chorismate biosynthesis; chorismate from D-erythrose 4-phosphate and phosphoenolpyruvate: step 6/7.</text>
</comment>
<dbReference type="UniPathway" id="UPA00053">
    <property type="reaction ID" value="UER00089"/>
</dbReference>
<feature type="binding site" evidence="7">
    <location>
        <position position="336"/>
    </location>
    <ligand>
        <name>3-phosphoshikimate</name>
        <dbReference type="ChEBI" id="CHEBI:145989"/>
    </ligand>
</feature>
<feature type="binding site" evidence="7">
    <location>
        <position position="23"/>
    </location>
    <ligand>
        <name>phosphoenolpyruvate</name>
        <dbReference type="ChEBI" id="CHEBI:58702"/>
    </ligand>
</feature>
<keyword evidence="5 7" id="KW-0057">Aromatic amino acid biosynthesis</keyword>
<comment type="caution">
    <text evidence="7">Lacks conserved residue(s) required for the propagation of feature annotation.</text>
</comment>
<dbReference type="AlphaFoldDB" id="A0A3P1WZ01"/>
<proteinExistence type="inferred from homology"/>
<dbReference type="PIRSF" id="PIRSF000505">
    <property type="entry name" value="EPSPS"/>
    <property type="match status" value="1"/>
</dbReference>
<dbReference type="PROSITE" id="PS00885">
    <property type="entry name" value="EPSP_SYNTHASE_2"/>
    <property type="match status" value="1"/>
</dbReference>
<evidence type="ECO:0000256" key="8">
    <source>
        <dbReference type="SAM" id="MobiDB-lite"/>
    </source>
</evidence>
<comment type="catalytic activity">
    <reaction evidence="6">
        <text>3-phosphoshikimate + phosphoenolpyruvate = 5-O-(1-carboxyvinyl)-3-phosphoshikimate + phosphate</text>
        <dbReference type="Rhea" id="RHEA:21256"/>
        <dbReference type="ChEBI" id="CHEBI:43474"/>
        <dbReference type="ChEBI" id="CHEBI:57701"/>
        <dbReference type="ChEBI" id="CHEBI:58702"/>
        <dbReference type="ChEBI" id="CHEBI:145989"/>
        <dbReference type="EC" id="2.5.1.19"/>
    </reaction>
    <physiologicalReaction direction="left-to-right" evidence="6">
        <dbReference type="Rhea" id="RHEA:21257"/>
    </physiologicalReaction>
</comment>
<comment type="function">
    <text evidence="7">Catalyzes the transfer of the enolpyruvyl moiety of phosphoenolpyruvate (PEP) to the 5-hydroxyl of shikimate-3-phosphate (S3P) to produce enolpyruvyl shikimate-3-phosphate and inorganic phosphate.</text>
</comment>
<dbReference type="HAMAP" id="MF_00210">
    <property type="entry name" value="EPSP_synth"/>
    <property type="match status" value="1"/>
</dbReference>
<feature type="binding site" evidence="7">
    <location>
        <position position="28"/>
    </location>
    <ligand>
        <name>3-phosphoshikimate</name>
        <dbReference type="ChEBI" id="CHEBI:145989"/>
    </ligand>
</feature>
<evidence type="ECO:0000256" key="7">
    <source>
        <dbReference type="HAMAP-Rule" id="MF_00210"/>
    </source>
</evidence>
<dbReference type="GO" id="GO:0005737">
    <property type="term" value="C:cytoplasm"/>
    <property type="evidence" value="ECO:0007669"/>
    <property type="project" value="UniProtKB-SubCell"/>
</dbReference>
<dbReference type="Proteomes" id="UP000280935">
    <property type="component" value="Unassembled WGS sequence"/>
</dbReference>
<evidence type="ECO:0000256" key="3">
    <source>
        <dbReference type="ARBA" id="ARBA00022605"/>
    </source>
</evidence>
<evidence type="ECO:0000256" key="4">
    <source>
        <dbReference type="ARBA" id="ARBA00022679"/>
    </source>
</evidence>
<gene>
    <name evidence="7 10" type="primary">aroA</name>
    <name evidence="10" type="ORF">EII35_03870</name>
</gene>
<keyword evidence="7" id="KW-0963">Cytoplasm</keyword>
<dbReference type="InterPro" id="IPR013792">
    <property type="entry name" value="RNA3'P_cycl/enolpyr_Trfase_a/b"/>
</dbReference>
<dbReference type="OrthoDB" id="9809920at2"/>
<feature type="domain" description="Enolpyruvate transferase" evidence="9">
    <location>
        <begin position="9"/>
        <end position="417"/>
    </location>
</feature>
<dbReference type="PANTHER" id="PTHR21090:SF5">
    <property type="entry name" value="PENTAFUNCTIONAL AROM POLYPEPTIDE"/>
    <property type="match status" value="1"/>
</dbReference>
<comment type="similarity">
    <text evidence="2 7">Belongs to the EPSP synthase family.</text>
</comment>
<comment type="subunit">
    <text evidence="7">Monomer.</text>
</comment>
<dbReference type="SUPFAM" id="SSF55205">
    <property type="entry name" value="EPT/RTPC-like"/>
    <property type="match status" value="1"/>
</dbReference>